<name>A0AAW1LF81_POPJA</name>
<dbReference type="EMBL" id="JASPKY010000127">
    <property type="protein sequence ID" value="KAK9731766.1"/>
    <property type="molecule type" value="Genomic_DNA"/>
</dbReference>
<evidence type="ECO:0000313" key="1">
    <source>
        <dbReference type="EMBL" id="KAK9731766.1"/>
    </source>
</evidence>
<dbReference type="AlphaFoldDB" id="A0AAW1LF81"/>
<gene>
    <name evidence="1" type="ORF">QE152_g13353</name>
</gene>
<sequence>MVRRNEGQIDYLTSTTATKRRDRETEEKTTTVFVLPLQINKDGINKTTTVFVLPLQINKDGINDMTTTVFVLPLQINKDGINDMQEVYKLLTELKDTYGRHLAGGMNLMVSEGLDQQYTRKICEYALGCDQVNTTLIVTKTEQMPKEANSRRLATEKMIVKNNSTTYADLLKTVKDKVDLTKVGVQVKTIKKTREGDLLLEVRGDRRIRWTSLRLGCK</sequence>
<organism evidence="1 2">
    <name type="scientific">Popillia japonica</name>
    <name type="common">Japanese beetle</name>
    <dbReference type="NCBI Taxonomy" id="7064"/>
    <lineage>
        <taxon>Eukaryota</taxon>
        <taxon>Metazoa</taxon>
        <taxon>Ecdysozoa</taxon>
        <taxon>Arthropoda</taxon>
        <taxon>Hexapoda</taxon>
        <taxon>Insecta</taxon>
        <taxon>Pterygota</taxon>
        <taxon>Neoptera</taxon>
        <taxon>Endopterygota</taxon>
        <taxon>Coleoptera</taxon>
        <taxon>Polyphaga</taxon>
        <taxon>Scarabaeiformia</taxon>
        <taxon>Scarabaeidae</taxon>
        <taxon>Rutelinae</taxon>
        <taxon>Popillia</taxon>
    </lineage>
</organism>
<protein>
    <submittedName>
        <fullName evidence="1">Uncharacterized protein</fullName>
    </submittedName>
</protein>
<accession>A0AAW1LF81</accession>
<reference evidence="1 2" key="1">
    <citation type="journal article" date="2024" name="BMC Genomics">
        <title>De novo assembly and annotation of Popillia japonica's genome with initial clues to its potential as an invasive pest.</title>
        <authorList>
            <person name="Cucini C."/>
            <person name="Boschi S."/>
            <person name="Funari R."/>
            <person name="Cardaioli E."/>
            <person name="Iannotti N."/>
            <person name="Marturano G."/>
            <person name="Paoli F."/>
            <person name="Bruttini M."/>
            <person name="Carapelli A."/>
            <person name="Frati F."/>
            <person name="Nardi F."/>
        </authorList>
    </citation>
    <scope>NUCLEOTIDE SEQUENCE [LARGE SCALE GENOMIC DNA]</scope>
    <source>
        <strain evidence="1">DMR45628</strain>
    </source>
</reference>
<evidence type="ECO:0000313" key="2">
    <source>
        <dbReference type="Proteomes" id="UP001458880"/>
    </source>
</evidence>
<dbReference type="Proteomes" id="UP001458880">
    <property type="component" value="Unassembled WGS sequence"/>
</dbReference>
<comment type="caution">
    <text evidence="1">The sequence shown here is derived from an EMBL/GenBank/DDBJ whole genome shotgun (WGS) entry which is preliminary data.</text>
</comment>
<keyword evidence="2" id="KW-1185">Reference proteome</keyword>
<proteinExistence type="predicted"/>